<evidence type="ECO:0000313" key="3">
    <source>
        <dbReference type="Proteomes" id="UP000027238"/>
    </source>
</evidence>
<sequence length="270" mass="30782">MHPPKLAGAHYLESIKRIPRIIIKQHFRTSNITIFRRLPAQAIPSSPAKFTLALHHHHPHAMSSPPPSDSGSDMFEPDDEFPEPTPETNIRDCGYPKWGFVIYRTTYSPESTSKWDQFKALVLSNLRKRIADSPAPEILQNMDFNFVDDPSLDNISIADLQRRFRTWVESEGMLPFKPSQSDPQEMGYVPRGARYEFFIMVDELALSSPCVKLVRGFPEPESPDEVGREHAKVWHIAVGTELYDELGDPNAPYTGRYYRSLPGRLVAQGY</sequence>
<name>A0A066XTY5_COLSU</name>
<feature type="region of interest" description="Disordered" evidence="1">
    <location>
        <begin position="57"/>
        <end position="90"/>
    </location>
</feature>
<dbReference type="AlphaFoldDB" id="A0A066XTY5"/>
<keyword evidence="3" id="KW-1185">Reference proteome</keyword>
<dbReference type="EMBL" id="JMSE01000241">
    <property type="protein sequence ID" value="KDN71159.1"/>
    <property type="molecule type" value="Genomic_DNA"/>
</dbReference>
<dbReference type="Proteomes" id="UP000027238">
    <property type="component" value="Unassembled WGS sequence"/>
</dbReference>
<evidence type="ECO:0000256" key="1">
    <source>
        <dbReference type="SAM" id="MobiDB-lite"/>
    </source>
</evidence>
<dbReference type="eggNOG" id="ENOG502RUI6">
    <property type="taxonomic scope" value="Eukaryota"/>
</dbReference>
<dbReference type="STRING" id="1173701.A0A066XTY5"/>
<dbReference type="HOGENOM" id="CLU_090038_0_0_1"/>
<evidence type="ECO:0000313" key="2">
    <source>
        <dbReference type="EMBL" id="KDN71159.1"/>
    </source>
</evidence>
<organism evidence="2 3">
    <name type="scientific">Colletotrichum sublineola</name>
    <name type="common">Sorghum anthracnose fungus</name>
    <dbReference type="NCBI Taxonomy" id="1173701"/>
    <lineage>
        <taxon>Eukaryota</taxon>
        <taxon>Fungi</taxon>
        <taxon>Dikarya</taxon>
        <taxon>Ascomycota</taxon>
        <taxon>Pezizomycotina</taxon>
        <taxon>Sordariomycetes</taxon>
        <taxon>Hypocreomycetidae</taxon>
        <taxon>Glomerellales</taxon>
        <taxon>Glomerellaceae</taxon>
        <taxon>Colletotrichum</taxon>
        <taxon>Colletotrichum graminicola species complex</taxon>
    </lineage>
</organism>
<gene>
    <name evidence="2" type="ORF">CSUB01_11682</name>
</gene>
<comment type="caution">
    <text evidence="2">The sequence shown here is derived from an EMBL/GenBank/DDBJ whole genome shotgun (WGS) entry which is preliminary data.</text>
</comment>
<accession>A0A066XTY5</accession>
<reference evidence="3" key="1">
    <citation type="journal article" date="2014" name="Genome Announc.">
        <title>Draft genome sequence of Colletotrichum sublineola, a destructive pathogen of cultivated sorghum.</title>
        <authorList>
            <person name="Baroncelli R."/>
            <person name="Sanz-Martin J.M."/>
            <person name="Rech G.E."/>
            <person name="Sukno S.A."/>
            <person name="Thon M.R."/>
        </authorList>
    </citation>
    <scope>NUCLEOTIDE SEQUENCE [LARGE SCALE GENOMIC DNA]</scope>
    <source>
        <strain evidence="3">TX430BB</strain>
    </source>
</reference>
<dbReference type="OrthoDB" id="4424523at2759"/>
<dbReference type="OMA" id="NIRDCGY"/>
<protein>
    <submittedName>
        <fullName evidence="2">Uncharacterized protein</fullName>
    </submittedName>
</protein>
<proteinExistence type="predicted"/>